<comment type="caution">
    <text evidence="1">The sequence shown here is derived from an EMBL/GenBank/DDBJ whole genome shotgun (WGS) entry which is preliminary data.</text>
</comment>
<proteinExistence type="predicted"/>
<accession>A0A1F5KJZ4</accession>
<sequence length="519" mass="58437">MAKTPDGTLRYFDYIPGQSFRPFLQAALDQRLGAQYEASSKTDYKVHPIIADRLQNIRLLPQDRRYIRVIHALDPDNRQLTEGLAYLLDTASTPLATRKIKERFAQTKVSLDDCLTGFSSAEKGILAENLAFLQLTEGCTVGCSFCGVSAARKVSSSFSLESLVKFGKEVPGKMNRLSTLYYASDPFDWIDGDYTYLDLSPLWGTYTSGVPYMSTSLPLGAEFSVLRFLEANYHLYNQGKDAASVRQIRFSRTSHNAARVDTIFSVLEQRGVSKDFLSTMQINDLTKQDSIRKNGHLIHHPDRDPLADAWGISCQDGVYISPGQGVRAGIVEACTRASPTGLFTWPLEPGRMTIPVERFTGSSEYEHPGTAIYGRLSFSLIPEAEVMEVRNGKITDRHVYPSIRRDIKTFLVALRNLGSLAVFYNFEDNTRISKLRFLVADEISELRDEFERRREKCERSFPQNKDSEAVAIATELIRRTSQRFDELAEVLKPGFGRSEIPPGLLTDPYGNLRTEILSR</sequence>
<dbReference type="Proteomes" id="UP000177328">
    <property type="component" value="Unassembled WGS sequence"/>
</dbReference>
<evidence type="ECO:0000313" key="2">
    <source>
        <dbReference type="Proteomes" id="UP000177328"/>
    </source>
</evidence>
<gene>
    <name evidence="1" type="ORF">A3D25_01885</name>
</gene>
<protein>
    <recommendedName>
        <fullName evidence="3">Radical SAM core domain-containing protein</fullName>
    </recommendedName>
</protein>
<name>A0A1F5KJZ4_9BACT</name>
<evidence type="ECO:0000313" key="1">
    <source>
        <dbReference type="EMBL" id="OGE41256.1"/>
    </source>
</evidence>
<evidence type="ECO:0008006" key="3">
    <source>
        <dbReference type="Google" id="ProtNLM"/>
    </source>
</evidence>
<dbReference type="EMBL" id="MFDD01000002">
    <property type="protein sequence ID" value="OGE41256.1"/>
    <property type="molecule type" value="Genomic_DNA"/>
</dbReference>
<organism evidence="1 2">
    <name type="scientific">Candidatus Daviesbacteria bacterium RIFCSPHIGHO2_02_FULL_43_12</name>
    <dbReference type="NCBI Taxonomy" id="1797776"/>
    <lineage>
        <taxon>Bacteria</taxon>
        <taxon>Candidatus Daviesiibacteriota</taxon>
    </lineage>
</organism>
<dbReference type="AlphaFoldDB" id="A0A1F5KJZ4"/>
<reference evidence="1 2" key="1">
    <citation type="journal article" date="2016" name="Nat. Commun.">
        <title>Thousands of microbial genomes shed light on interconnected biogeochemical processes in an aquifer system.</title>
        <authorList>
            <person name="Anantharaman K."/>
            <person name="Brown C.T."/>
            <person name="Hug L.A."/>
            <person name="Sharon I."/>
            <person name="Castelle C.J."/>
            <person name="Probst A.J."/>
            <person name="Thomas B.C."/>
            <person name="Singh A."/>
            <person name="Wilkins M.J."/>
            <person name="Karaoz U."/>
            <person name="Brodie E.L."/>
            <person name="Williams K.H."/>
            <person name="Hubbard S.S."/>
            <person name="Banfield J.F."/>
        </authorList>
    </citation>
    <scope>NUCLEOTIDE SEQUENCE [LARGE SCALE GENOMIC DNA]</scope>
</reference>